<accession>A0ABS7Z5S3</accession>
<dbReference type="InterPro" id="IPR041657">
    <property type="entry name" value="HTH_17"/>
</dbReference>
<sequence length="109" mass="12488">MEQVLITNISKKELVDIIEQTVMGVIGSTKTQTTNIRERPIGVSKAAQILLLSVPRIYRKSKNLEIPHFKKGNRLYFYESELEAWLRGGHKLSNDQIDSLSDKYLKINS</sequence>
<dbReference type="Pfam" id="PF12728">
    <property type="entry name" value="HTH_17"/>
    <property type="match status" value="1"/>
</dbReference>
<reference evidence="2" key="1">
    <citation type="submission" date="2020-10" db="EMBL/GenBank/DDBJ databases">
        <authorList>
            <person name="Lu T."/>
            <person name="Wang Q."/>
            <person name="Han X."/>
        </authorList>
    </citation>
    <scope>NUCLEOTIDE SEQUENCE</scope>
    <source>
        <strain evidence="2">WQ 366</strain>
    </source>
</reference>
<gene>
    <name evidence="2" type="ORF">IPZ78_10295</name>
</gene>
<feature type="domain" description="Helix-turn-helix" evidence="1">
    <location>
        <begin position="43"/>
        <end position="88"/>
    </location>
</feature>
<dbReference type="RefSeq" id="WP_225553374.1">
    <property type="nucleotide sequence ID" value="NZ_JADEYP010000017.1"/>
</dbReference>
<evidence type="ECO:0000259" key="1">
    <source>
        <dbReference type="Pfam" id="PF12728"/>
    </source>
</evidence>
<dbReference type="Proteomes" id="UP001165302">
    <property type="component" value="Unassembled WGS sequence"/>
</dbReference>
<evidence type="ECO:0000313" key="3">
    <source>
        <dbReference type="Proteomes" id="UP001165302"/>
    </source>
</evidence>
<evidence type="ECO:0000313" key="2">
    <source>
        <dbReference type="EMBL" id="MCA5005541.1"/>
    </source>
</evidence>
<comment type="caution">
    <text evidence="2">The sequence shown here is derived from an EMBL/GenBank/DDBJ whole genome shotgun (WGS) entry which is preliminary data.</text>
</comment>
<organism evidence="2 3">
    <name type="scientific">Sphingobacterium bovistauri</name>
    <dbReference type="NCBI Taxonomy" id="2781959"/>
    <lineage>
        <taxon>Bacteria</taxon>
        <taxon>Pseudomonadati</taxon>
        <taxon>Bacteroidota</taxon>
        <taxon>Sphingobacteriia</taxon>
        <taxon>Sphingobacteriales</taxon>
        <taxon>Sphingobacteriaceae</taxon>
        <taxon>Sphingobacterium</taxon>
    </lineage>
</organism>
<dbReference type="EMBL" id="JADEYP010000017">
    <property type="protein sequence ID" value="MCA5005541.1"/>
    <property type="molecule type" value="Genomic_DNA"/>
</dbReference>
<name>A0ABS7Z5S3_9SPHI</name>
<protein>
    <submittedName>
        <fullName evidence="2">Helix-turn-helix domain-containing protein</fullName>
    </submittedName>
</protein>
<keyword evidence="3" id="KW-1185">Reference proteome</keyword>
<proteinExistence type="predicted"/>